<dbReference type="Gene3D" id="3.30.160.60">
    <property type="entry name" value="Classic Zinc Finger"/>
    <property type="match status" value="1"/>
</dbReference>
<gene>
    <name evidence="4" type="primary">LOC111111163</name>
</gene>
<dbReference type="Proteomes" id="UP000694844">
    <property type="component" value="Chromosome 9"/>
</dbReference>
<evidence type="ECO:0000259" key="2">
    <source>
        <dbReference type="PROSITE" id="PS50119"/>
    </source>
</evidence>
<name>A0A8B8BK12_CRAVI</name>
<dbReference type="PANTHER" id="PTHR25462">
    <property type="entry name" value="BONUS, ISOFORM C-RELATED"/>
    <property type="match status" value="1"/>
</dbReference>
<sequence length="795" mass="92222">MVKWIPQVVVFGEWMSYIMTLKNLSSYVNVSRCFVCYGDTEYYCLTCEKNLCPTCKMKHSIHLDTIEHDIKLYKYKNRVPCTREPCEKHPKQVYEMYCKVCDLPLCVHCEDHKEHNIEDIMAVFEEQKQIINVKRYTLYNLQVKRSINNHDFKLFKNEKDALISEIVRKLQKVKDDLDTIPIVPYCTFEKNENLLVKEIQTQIYKMNKHLSKIKLFEKMPHAHKPVQFLRFMKKARFPDIKRMPVHVQYVLLSPTEVNMQGLINLLKVKKNKRDKSNVKNQHLLKLILEPELQESSFLKHFESCEHISCVTGNQAWISQGSQIALIEITTGKYLHMLNDAVSGFWWGLHTVNADCELFYISSENSVIKLSYDRKSATTFLGNFHPSHQLRSLYCSKSTGDLLIGMHILDENTYEEVGIVVRFNKDGQSTMTIPDLHTKHTLFEDPNYIAENTNGDVVVSDYWNGVVVTDYEGKHLFTYKDTPFGSRLLPRGICTDALSNILVCDCFTETIQILNKEGNFLFYILAQKAHGPCGKPCSLSYDSNTHLLWVGSWNNTLSRYSHLKRPFIPSDSSEICIENSCEVPSCFNNPLHCEEMNSLLSVLKRCYDYTSKSVEAEEQSSFADVMKNPLKKYFVEVGNEFIKAATSLAHKYQISMKEATSEIGKALIIKCMAFMHANLADTMMRNKESVDGDCHMEMKLYLFEIESYWLNIAQHRDLPQVFQQISEDKDALVKVMELLRERIEIIQTTFNIECASFTEYRALCKDVYNLVMDVISHFSQAGETTFVKHITEKEFD</sequence>
<dbReference type="InterPro" id="IPR000315">
    <property type="entry name" value="Znf_B-box"/>
</dbReference>
<dbReference type="GO" id="GO:0008270">
    <property type="term" value="F:zinc ion binding"/>
    <property type="evidence" value="ECO:0007669"/>
    <property type="project" value="UniProtKB-KW"/>
</dbReference>
<evidence type="ECO:0000313" key="3">
    <source>
        <dbReference type="Proteomes" id="UP000694844"/>
    </source>
</evidence>
<dbReference type="KEGG" id="cvn:111111163"/>
<dbReference type="PANTHER" id="PTHR25462:SF296">
    <property type="entry name" value="MEIOTIC P26, ISOFORM F"/>
    <property type="match status" value="1"/>
</dbReference>
<dbReference type="SUPFAM" id="SSF101898">
    <property type="entry name" value="NHL repeat"/>
    <property type="match status" value="1"/>
</dbReference>
<dbReference type="SUPFAM" id="SSF57845">
    <property type="entry name" value="B-box zinc-binding domain"/>
    <property type="match status" value="1"/>
</dbReference>
<dbReference type="InterPro" id="IPR047153">
    <property type="entry name" value="TRIM45/56/19-like"/>
</dbReference>
<keyword evidence="1" id="KW-0862">Zinc</keyword>
<keyword evidence="1" id="KW-0479">Metal-binding</keyword>
<organism evidence="3 4">
    <name type="scientific">Crassostrea virginica</name>
    <name type="common">Eastern oyster</name>
    <dbReference type="NCBI Taxonomy" id="6565"/>
    <lineage>
        <taxon>Eukaryota</taxon>
        <taxon>Metazoa</taxon>
        <taxon>Spiralia</taxon>
        <taxon>Lophotrochozoa</taxon>
        <taxon>Mollusca</taxon>
        <taxon>Bivalvia</taxon>
        <taxon>Autobranchia</taxon>
        <taxon>Pteriomorphia</taxon>
        <taxon>Ostreida</taxon>
        <taxon>Ostreoidea</taxon>
        <taxon>Ostreidae</taxon>
        <taxon>Crassostrea</taxon>
    </lineage>
</organism>
<dbReference type="GO" id="GO:0061630">
    <property type="term" value="F:ubiquitin protein ligase activity"/>
    <property type="evidence" value="ECO:0007669"/>
    <property type="project" value="TreeGrafter"/>
</dbReference>
<dbReference type="AlphaFoldDB" id="A0A8B8BK12"/>
<reference evidence="4" key="1">
    <citation type="submission" date="2025-08" db="UniProtKB">
        <authorList>
            <consortium name="RefSeq"/>
        </authorList>
    </citation>
    <scope>IDENTIFICATION</scope>
    <source>
        <tissue evidence="4">Whole sample</tissue>
    </source>
</reference>
<keyword evidence="3" id="KW-1185">Reference proteome</keyword>
<keyword evidence="1" id="KW-0863">Zinc-finger</keyword>
<proteinExistence type="predicted"/>
<evidence type="ECO:0000313" key="4">
    <source>
        <dbReference type="RefSeq" id="XP_022303687.1"/>
    </source>
</evidence>
<accession>A0A8B8BK12</accession>
<dbReference type="CDD" id="cd19756">
    <property type="entry name" value="Bbox2"/>
    <property type="match status" value="1"/>
</dbReference>
<dbReference type="RefSeq" id="XP_022303687.1">
    <property type="nucleotide sequence ID" value="XM_022447979.1"/>
</dbReference>
<evidence type="ECO:0000256" key="1">
    <source>
        <dbReference type="PROSITE-ProRule" id="PRU00024"/>
    </source>
</evidence>
<feature type="domain" description="B box-type" evidence="2">
    <location>
        <begin position="86"/>
        <end position="116"/>
    </location>
</feature>
<dbReference type="Gene3D" id="2.120.10.30">
    <property type="entry name" value="TolB, C-terminal domain"/>
    <property type="match status" value="1"/>
</dbReference>
<dbReference type="OrthoDB" id="6108862at2759"/>
<dbReference type="PROSITE" id="PS50119">
    <property type="entry name" value="ZF_BBOX"/>
    <property type="match status" value="1"/>
</dbReference>
<dbReference type="GeneID" id="111111163"/>
<protein>
    <submittedName>
        <fullName evidence="4">Uncharacterized protein LOC111111163 isoform X1</fullName>
    </submittedName>
</protein>
<dbReference type="InterPro" id="IPR011042">
    <property type="entry name" value="6-blade_b-propeller_TolB-like"/>
</dbReference>